<dbReference type="EMBL" id="CP126652">
    <property type="protein sequence ID" value="WJZ87367.1"/>
    <property type="molecule type" value="Genomic_DNA"/>
</dbReference>
<feature type="compositionally biased region" description="Low complexity" evidence="1">
    <location>
        <begin position="79"/>
        <end position="93"/>
    </location>
</feature>
<evidence type="ECO:0000313" key="2">
    <source>
        <dbReference type="EMBL" id="WJZ87367.1"/>
    </source>
</evidence>
<name>A0ABY9BXE5_VITVI</name>
<evidence type="ECO:0000256" key="1">
    <source>
        <dbReference type="SAM" id="MobiDB-lite"/>
    </source>
</evidence>
<gene>
    <name evidence="2" type="ORF">VitviT2T_006752</name>
</gene>
<organism evidence="2 3">
    <name type="scientific">Vitis vinifera</name>
    <name type="common">Grape</name>
    <dbReference type="NCBI Taxonomy" id="29760"/>
    <lineage>
        <taxon>Eukaryota</taxon>
        <taxon>Viridiplantae</taxon>
        <taxon>Streptophyta</taxon>
        <taxon>Embryophyta</taxon>
        <taxon>Tracheophyta</taxon>
        <taxon>Spermatophyta</taxon>
        <taxon>Magnoliopsida</taxon>
        <taxon>eudicotyledons</taxon>
        <taxon>Gunneridae</taxon>
        <taxon>Pentapetalae</taxon>
        <taxon>rosids</taxon>
        <taxon>Vitales</taxon>
        <taxon>Vitaceae</taxon>
        <taxon>Viteae</taxon>
        <taxon>Vitis</taxon>
    </lineage>
</organism>
<reference evidence="2 3" key="1">
    <citation type="journal article" date="2023" name="Hortic Res">
        <title>The complete reference genome for grapevine (Vitis vinifera L.) genetics and breeding.</title>
        <authorList>
            <person name="Shi X."/>
            <person name="Cao S."/>
            <person name="Wang X."/>
            <person name="Huang S."/>
            <person name="Wang Y."/>
            <person name="Liu Z."/>
            <person name="Liu W."/>
            <person name="Leng X."/>
            <person name="Peng Y."/>
            <person name="Wang N."/>
            <person name="Wang Y."/>
            <person name="Ma Z."/>
            <person name="Xu X."/>
            <person name="Zhang F."/>
            <person name="Xue H."/>
            <person name="Zhong H."/>
            <person name="Wang Y."/>
            <person name="Zhang K."/>
            <person name="Velt A."/>
            <person name="Avia K."/>
            <person name="Holtgrawe D."/>
            <person name="Grimplet J."/>
            <person name="Matus J.T."/>
            <person name="Ware D."/>
            <person name="Wu X."/>
            <person name="Wang H."/>
            <person name="Liu C."/>
            <person name="Fang Y."/>
            <person name="Rustenholz C."/>
            <person name="Cheng Z."/>
            <person name="Xiao H."/>
            <person name="Zhou Y."/>
        </authorList>
    </citation>
    <scope>NUCLEOTIDE SEQUENCE [LARGE SCALE GENOMIC DNA]</scope>
    <source>
        <strain evidence="3">cv. Pinot noir / PN40024</strain>
        <tissue evidence="2">Leaf</tissue>
    </source>
</reference>
<accession>A0ABY9BXE5</accession>
<proteinExistence type="predicted"/>
<feature type="compositionally biased region" description="Basic and acidic residues" evidence="1">
    <location>
        <begin position="100"/>
        <end position="111"/>
    </location>
</feature>
<sequence>MLAITAAWNSDTSHPSTELGARHQPIYPIVFKIFIVFKMDIGLDPLPELSDLKTCCGRNNSLNQDGSLSIRSACSWTSLPSPLSSPPEELQLQKSHKTHSTREKKTSYSKFDELHPDDTGIDFCCE</sequence>
<protein>
    <submittedName>
        <fullName evidence="2">Uncharacterized protein</fullName>
    </submittedName>
</protein>
<keyword evidence="3" id="KW-1185">Reference proteome</keyword>
<feature type="region of interest" description="Disordered" evidence="1">
    <location>
        <begin position="79"/>
        <end position="111"/>
    </location>
</feature>
<evidence type="ECO:0000313" key="3">
    <source>
        <dbReference type="Proteomes" id="UP001227230"/>
    </source>
</evidence>
<dbReference type="Proteomes" id="UP001227230">
    <property type="component" value="Chromosome 5"/>
</dbReference>